<protein>
    <recommendedName>
        <fullName evidence="5">ABC transporter domain-containing protein</fullName>
    </recommendedName>
</protein>
<feature type="domain" description="ABC transporter" evidence="5">
    <location>
        <begin position="6"/>
        <end position="243"/>
    </location>
</feature>
<dbReference type="PANTHER" id="PTHR24220:SF685">
    <property type="entry name" value="ABC TRANSPORTER RELATED"/>
    <property type="match status" value="1"/>
</dbReference>
<dbReference type="EMBL" id="BAABAT010000001">
    <property type="protein sequence ID" value="GAA4244274.1"/>
    <property type="molecule type" value="Genomic_DNA"/>
</dbReference>
<dbReference type="InterPro" id="IPR015854">
    <property type="entry name" value="ABC_transpr_LolD-like"/>
</dbReference>
<dbReference type="InterPro" id="IPR017911">
    <property type="entry name" value="MacB-like_ATP-bd"/>
</dbReference>
<evidence type="ECO:0000313" key="7">
    <source>
        <dbReference type="Proteomes" id="UP001500620"/>
    </source>
</evidence>
<evidence type="ECO:0000256" key="2">
    <source>
        <dbReference type="ARBA" id="ARBA00022741"/>
    </source>
</evidence>
<dbReference type="Gene3D" id="3.40.50.300">
    <property type="entry name" value="P-loop containing nucleotide triphosphate hydrolases"/>
    <property type="match status" value="1"/>
</dbReference>
<dbReference type="SMART" id="SM00382">
    <property type="entry name" value="AAA"/>
    <property type="match status" value="1"/>
</dbReference>
<evidence type="ECO:0000313" key="6">
    <source>
        <dbReference type="EMBL" id="GAA4244274.1"/>
    </source>
</evidence>
<dbReference type="SUPFAM" id="SSF52540">
    <property type="entry name" value="P-loop containing nucleoside triphosphate hydrolases"/>
    <property type="match status" value="1"/>
</dbReference>
<evidence type="ECO:0000259" key="5">
    <source>
        <dbReference type="PROSITE" id="PS50893"/>
    </source>
</evidence>
<dbReference type="InterPro" id="IPR003593">
    <property type="entry name" value="AAA+_ATPase"/>
</dbReference>
<feature type="compositionally biased region" description="Polar residues" evidence="4">
    <location>
        <begin position="245"/>
        <end position="262"/>
    </location>
</feature>
<dbReference type="PROSITE" id="PS50893">
    <property type="entry name" value="ABC_TRANSPORTER_2"/>
    <property type="match status" value="1"/>
</dbReference>
<dbReference type="CDD" id="cd03255">
    <property type="entry name" value="ABC_MJ0796_LolCDE_FtsE"/>
    <property type="match status" value="1"/>
</dbReference>
<gene>
    <name evidence="6" type="ORF">GCM10022255_006700</name>
</gene>
<dbReference type="InterPro" id="IPR003439">
    <property type="entry name" value="ABC_transporter-like_ATP-bd"/>
</dbReference>
<evidence type="ECO:0000256" key="1">
    <source>
        <dbReference type="ARBA" id="ARBA00022448"/>
    </source>
</evidence>
<dbReference type="InterPro" id="IPR017871">
    <property type="entry name" value="ABC_transporter-like_CS"/>
</dbReference>
<keyword evidence="3" id="KW-0067">ATP-binding</keyword>
<accession>A0ABP8CWI9</accession>
<name>A0ABP8CWI9_9ACTN</name>
<dbReference type="PANTHER" id="PTHR24220">
    <property type="entry name" value="IMPORT ATP-BINDING PROTEIN"/>
    <property type="match status" value="1"/>
</dbReference>
<comment type="caution">
    <text evidence="6">The sequence shown here is derived from an EMBL/GenBank/DDBJ whole genome shotgun (WGS) entry which is preliminary data.</text>
</comment>
<keyword evidence="7" id="KW-1185">Reference proteome</keyword>
<evidence type="ECO:0000256" key="4">
    <source>
        <dbReference type="SAM" id="MobiDB-lite"/>
    </source>
</evidence>
<evidence type="ECO:0000256" key="3">
    <source>
        <dbReference type="ARBA" id="ARBA00022840"/>
    </source>
</evidence>
<feature type="region of interest" description="Disordered" evidence="4">
    <location>
        <begin position="245"/>
        <end position="335"/>
    </location>
</feature>
<keyword evidence="1" id="KW-0813">Transport</keyword>
<reference evidence="7" key="1">
    <citation type="journal article" date="2019" name="Int. J. Syst. Evol. Microbiol.">
        <title>The Global Catalogue of Microorganisms (GCM) 10K type strain sequencing project: providing services to taxonomists for standard genome sequencing and annotation.</title>
        <authorList>
            <consortium name="The Broad Institute Genomics Platform"/>
            <consortium name="The Broad Institute Genome Sequencing Center for Infectious Disease"/>
            <person name="Wu L."/>
            <person name="Ma J."/>
        </authorList>
    </citation>
    <scope>NUCLEOTIDE SEQUENCE [LARGE SCALE GENOMIC DNA]</scope>
    <source>
        <strain evidence="7">JCM 17441</strain>
    </source>
</reference>
<dbReference type="InterPro" id="IPR027417">
    <property type="entry name" value="P-loop_NTPase"/>
</dbReference>
<dbReference type="Pfam" id="PF00005">
    <property type="entry name" value="ABC_tran"/>
    <property type="match status" value="1"/>
</dbReference>
<sequence>MTTQTVVLENVRATYGEGARRLVALDDVSVGFERGTFAAVMGPSGSGKSTLLHCAAGLDRPAVGSVTVDGVALDELTEDDLTRLRRDRIGFVFQAFNLVSSLTAEQNVALPMRLAGRRPPVSDVVAALEAVGLGERRRHRPSELSGGEQQRVAVARALISRPAVVFADEPTGALDSVTSRHILDLLRALVDEHQQTVVMVTHDPVAAARADRVVFLADGRIVEDLQGPLTAEEIAARTAILESGQTESLESGRTASLESGRSASLEPGHTAGSESGRTESLEPGRKASPGSERMAGAACLEPGPAAGISRPTHRRATGTTDRPSGRRPQIEDDPC</sequence>
<dbReference type="Proteomes" id="UP001500620">
    <property type="component" value="Unassembled WGS sequence"/>
</dbReference>
<organism evidence="6 7">
    <name type="scientific">Dactylosporangium darangshiense</name>
    <dbReference type="NCBI Taxonomy" id="579108"/>
    <lineage>
        <taxon>Bacteria</taxon>
        <taxon>Bacillati</taxon>
        <taxon>Actinomycetota</taxon>
        <taxon>Actinomycetes</taxon>
        <taxon>Micromonosporales</taxon>
        <taxon>Micromonosporaceae</taxon>
        <taxon>Dactylosporangium</taxon>
    </lineage>
</organism>
<keyword evidence="2" id="KW-0547">Nucleotide-binding</keyword>
<feature type="compositionally biased region" description="Basic and acidic residues" evidence="4">
    <location>
        <begin position="276"/>
        <end position="285"/>
    </location>
</feature>
<proteinExistence type="predicted"/>
<dbReference type="PROSITE" id="PS00211">
    <property type="entry name" value="ABC_TRANSPORTER_1"/>
    <property type="match status" value="1"/>
</dbReference>